<accession>A0A0L7L5P7</accession>
<evidence type="ECO:0000256" key="4">
    <source>
        <dbReference type="SAM" id="MobiDB-lite"/>
    </source>
</evidence>
<dbReference type="PRINTS" id="PR00947">
    <property type="entry name" value="CUTICLE"/>
</dbReference>
<dbReference type="AlphaFoldDB" id="A0A0L7L5P7"/>
<evidence type="ECO:0000313" key="7">
    <source>
        <dbReference type="Proteomes" id="UP000037510"/>
    </source>
</evidence>
<reference evidence="6 7" key="1">
    <citation type="journal article" date="2015" name="Genome Biol. Evol.">
        <title>The genome of winter moth (Operophtera brumata) provides a genomic perspective on sexual dimorphism and phenology.</title>
        <authorList>
            <person name="Derks M.F."/>
            <person name="Smit S."/>
            <person name="Salis L."/>
            <person name="Schijlen E."/>
            <person name="Bossers A."/>
            <person name="Mateman C."/>
            <person name="Pijl A.S."/>
            <person name="de Ridder D."/>
            <person name="Groenen M.A."/>
            <person name="Visser M.E."/>
            <person name="Megens H.J."/>
        </authorList>
    </citation>
    <scope>NUCLEOTIDE SEQUENCE [LARGE SCALE GENOMIC DNA]</scope>
    <source>
        <strain evidence="6">WM2013NL</strain>
        <tissue evidence="6">Head and thorax</tissue>
    </source>
</reference>
<evidence type="ECO:0000256" key="5">
    <source>
        <dbReference type="SAM" id="SignalP"/>
    </source>
</evidence>
<dbReference type="GO" id="GO:0062129">
    <property type="term" value="C:chitin-based extracellular matrix"/>
    <property type="evidence" value="ECO:0007669"/>
    <property type="project" value="TreeGrafter"/>
</dbReference>
<dbReference type="Proteomes" id="UP000037510">
    <property type="component" value="Unassembled WGS sequence"/>
</dbReference>
<feature type="signal peptide" evidence="5">
    <location>
        <begin position="1"/>
        <end position="17"/>
    </location>
</feature>
<protein>
    <submittedName>
        <fullName evidence="6">Putative cuticle protein</fullName>
    </submittedName>
</protein>
<dbReference type="PANTHER" id="PTHR10380:SF109">
    <property type="entry name" value="CUTICULAR PROTEIN 49AH"/>
    <property type="match status" value="1"/>
</dbReference>
<feature type="region of interest" description="Disordered" evidence="4">
    <location>
        <begin position="338"/>
        <end position="364"/>
    </location>
</feature>
<feature type="compositionally biased region" description="Basic and acidic residues" evidence="4">
    <location>
        <begin position="134"/>
        <end position="143"/>
    </location>
</feature>
<name>A0A0L7L5P7_OPEBR</name>
<proteinExistence type="predicted"/>
<keyword evidence="1 3" id="KW-0193">Cuticle</keyword>
<dbReference type="PROSITE" id="PS51155">
    <property type="entry name" value="CHIT_BIND_RR_2"/>
    <property type="match status" value="2"/>
</dbReference>
<feature type="region of interest" description="Disordered" evidence="4">
    <location>
        <begin position="115"/>
        <end position="153"/>
    </location>
</feature>
<evidence type="ECO:0000256" key="2">
    <source>
        <dbReference type="ARBA" id="ARBA00022729"/>
    </source>
</evidence>
<keyword evidence="7" id="KW-1185">Reference proteome</keyword>
<keyword evidence="2 5" id="KW-0732">Signal</keyword>
<feature type="chain" id="PRO_5005573179" evidence="5">
    <location>
        <begin position="18"/>
        <end position="364"/>
    </location>
</feature>
<dbReference type="PANTHER" id="PTHR10380">
    <property type="entry name" value="CUTICLE PROTEIN"/>
    <property type="match status" value="1"/>
</dbReference>
<feature type="compositionally biased region" description="Low complexity" evidence="4">
    <location>
        <begin position="188"/>
        <end position="205"/>
    </location>
</feature>
<gene>
    <name evidence="6" type="ORF">OBRU01_14895</name>
</gene>
<dbReference type="InterPro" id="IPR050468">
    <property type="entry name" value="Cuticle_Struct_Prot"/>
</dbReference>
<sequence>MFLKIICLYGAVLCVTAAPPTDVVPLEKQQPTVIPIVAQSEELEANGTFKFSYETANGIKREETSYDKVLPKAKSVREEKTRVMRATRSTCSKDLTPTQLLTAQYIADENGFRPIGDHLPKPPSILTAASPARTSERKAKTADNAEGGSAPTAVIAPAPPIVFAAALSLATALPQRRVSLKPDEEQSDQQQAEQNYNNYPQQQDYRQSKAVDDFRPKNQLQVDTTTFIPIIHFDKEQGNDGSYKTSYETGNNIYAQEAGRIKGVGENNDTPALEQTGSYSYTAPDGQVINVEYIADELGFRVKGDHIPTPPPVSAEIQKGLDLIYAGIKANAERNALEAKSNPEAARQQEENAALDYKGQYYQH</sequence>
<dbReference type="Pfam" id="PF00379">
    <property type="entry name" value="Chitin_bind_4"/>
    <property type="match status" value="2"/>
</dbReference>
<dbReference type="InterPro" id="IPR031311">
    <property type="entry name" value="CHIT_BIND_RR_consensus"/>
</dbReference>
<comment type="caution">
    <text evidence="6">The sequence shown here is derived from an EMBL/GenBank/DDBJ whole genome shotgun (WGS) entry which is preliminary data.</text>
</comment>
<dbReference type="STRING" id="104452.A0A0L7L5P7"/>
<organism evidence="6 7">
    <name type="scientific">Operophtera brumata</name>
    <name type="common">Winter moth</name>
    <name type="synonym">Phalaena brumata</name>
    <dbReference type="NCBI Taxonomy" id="104452"/>
    <lineage>
        <taxon>Eukaryota</taxon>
        <taxon>Metazoa</taxon>
        <taxon>Ecdysozoa</taxon>
        <taxon>Arthropoda</taxon>
        <taxon>Hexapoda</taxon>
        <taxon>Insecta</taxon>
        <taxon>Pterygota</taxon>
        <taxon>Neoptera</taxon>
        <taxon>Endopterygota</taxon>
        <taxon>Lepidoptera</taxon>
        <taxon>Glossata</taxon>
        <taxon>Ditrysia</taxon>
        <taxon>Geometroidea</taxon>
        <taxon>Geometridae</taxon>
        <taxon>Larentiinae</taxon>
        <taxon>Operophtera</taxon>
    </lineage>
</organism>
<dbReference type="EMBL" id="JTDY01002787">
    <property type="protein sequence ID" value="KOB70730.1"/>
    <property type="molecule type" value="Genomic_DNA"/>
</dbReference>
<evidence type="ECO:0000256" key="3">
    <source>
        <dbReference type="PROSITE-ProRule" id="PRU00497"/>
    </source>
</evidence>
<feature type="region of interest" description="Disordered" evidence="4">
    <location>
        <begin position="178"/>
        <end position="214"/>
    </location>
</feature>
<dbReference type="PROSITE" id="PS00233">
    <property type="entry name" value="CHIT_BIND_RR_1"/>
    <property type="match status" value="1"/>
</dbReference>
<dbReference type="InterPro" id="IPR000618">
    <property type="entry name" value="Insect_cuticle"/>
</dbReference>
<evidence type="ECO:0000256" key="1">
    <source>
        <dbReference type="ARBA" id="ARBA00022460"/>
    </source>
</evidence>
<evidence type="ECO:0000313" key="6">
    <source>
        <dbReference type="EMBL" id="KOB70730.1"/>
    </source>
</evidence>
<dbReference type="GO" id="GO:0008010">
    <property type="term" value="F:structural constituent of chitin-based larval cuticle"/>
    <property type="evidence" value="ECO:0007669"/>
    <property type="project" value="TreeGrafter"/>
</dbReference>